<reference evidence="2 3" key="1">
    <citation type="submission" date="2019-05" db="EMBL/GenBank/DDBJ databases">
        <title>Algicella ahnfeltiae gen. nov., sp. nov., a novel marine bacterium of the family Flavobacteriaceae isolated from a red alga.</title>
        <authorList>
            <person name="Nedashkovskaya O.I."/>
            <person name="Kukhlevskiy A.D."/>
            <person name="Kim S.-G."/>
            <person name="Zhukova N.V."/>
            <person name="Mikhailov V.V."/>
        </authorList>
    </citation>
    <scope>NUCLEOTIDE SEQUENCE [LARGE SCALE GENOMIC DNA]</scope>
    <source>
        <strain evidence="2 3">10Alg115</strain>
    </source>
</reference>
<keyword evidence="1" id="KW-1133">Transmembrane helix</keyword>
<keyword evidence="3" id="KW-1185">Reference proteome</keyword>
<sequence>MMLNGRIQSLPKELKLLIGIFLVVLSIGFYTGLLFVNETSSISTNGIEENYLGNENDEDAEVMKFKKSPKEMLSIVHSHILSMSLIFFLLGVILSITNLPNKIKLFLMIEPFFSVLFTFGGLYFLWKEILWMKYLVIFSGTFMTLTFTASTLIILYQLIRKQN</sequence>
<dbReference type="Proteomes" id="UP000306229">
    <property type="component" value="Chromosome"/>
</dbReference>
<feature type="transmembrane region" description="Helical" evidence="1">
    <location>
        <begin position="16"/>
        <end position="36"/>
    </location>
</feature>
<feature type="transmembrane region" description="Helical" evidence="1">
    <location>
        <begin position="132"/>
        <end position="159"/>
    </location>
</feature>
<accession>A0A5B7TUQ2</accession>
<keyword evidence="1" id="KW-0472">Membrane</keyword>
<gene>
    <name evidence="2" type="ORF">FF125_16485</name>
</gene>
<name>A0A5B7TUQ2_9FLAO</name>
<keyword evidence="1" id="KW-0812">Transmembrane</keyword>
<protein>
    <submittedName>
        <fullName evidence="2">Uncharacterized protein</fullName>
    </submittedName>
</protein>
<dbReference type="RefSeq" id="WP_138950814.1">
    <property type="nucleotide sequence ID" value="NZ_CP040749.1"/>
</dbReference>
<evidence type="ECO:0000313" key="3">
    <source>
        <dbReference type="Proteomes" id="UP000306229"/>
    </source>
</evidence>
<evidence type="ECO:0000313" key="2">
    <source>
        <dbReference type="EMBL" id="QCX39958.1"/>
    </source>
</evidence>
<dbReference type="OrthoDB" id="1188781at2"/>
<dbReference type="EMBL" id="CP040749">
    <property type="protein sequence ID" value="QCX39958.1"/>
    <property type="molecule type" value="Genomic_DNA"/>
</dbReference>
<feature type="transmembrane region" description="Helical" evidence="1">
    <location>
        <begin position="72"/>
        <end position="93"/>
    </location>
</feature>
<proteinExistence type="predicted"/>
<dbReference type="AlphaFoldDB" id="A0A5B7TUQ2"/>
<organism evidence="2 3">
    <name type="scientific">Aureibaculum algae</name>
    <dbReference type="NCBI Taxonomy" id="2584122"/>
    <lineage>
        <taxon>Bacteria</taxon>
        <taxon>Pseudomonadati</taxon>
        <taxon>Bacteroidota</taxon>
        <taxon>Flavobacteriia</taxon>
        <taxon>Flavobacteriales</taxon>
        <taxon>Flavobacteriaceae</taxon>
        <taxon>Aureibaculum</taxon>
    </lineage>
</organism>
<feature type="transmembrane region" description="Helical" evidence="1">
    <location>
        <begin position="105"/>
        <end position="126"/>
    </location>
</feature>
<evidence type="ECO:0000256" key="1">
    <source>
        <dbReference type="SAM" id="Phobius"/>
    </source>
</evidence>
<dbReference type="KEGG" id="fbe:FF125_16485"/>